<dbReference type="InterPro" id="IPR000890">
    <property type="entry name" value="Aliphatic_acid_kin_short-chain"/>
</dbReference>
<feature type="site" description="Transition state stabilizer" evidence="6">
    <location>
        <position position="241"/>
    </location>
</feature>
<name>A0A1G6YGD9_9FLAO</name>
<evidence type="ECO:0000256" key="3">
    <source>
        <dbReference type="ARBA" id="ARBA00022741"/>
    </source>
</evidence>
<dbReference type="PRINTS" id="PR00471">
    <property type="entry name" value="ACETATEKNASE"/>
</dbReference>
<dbReference type="RefSeq" id="WP_091866029.1">
    <property type="nucleotide sequence ID" value="NZ_FNAO01000002.1"/>
</dbReference>
<dbReference type="STRING" id="641691.SAMN05421636_102226"/>
<feature type="binding site" evidence="6">
    <location>
        <begin position="330"/>
        <end position="334"/>
    </location>
    <ligand>
        <name>ATP</name>
        <dbReference type="ChEBI" id="CHEBI:30616"/>
    </ligand>
</feature>
<feature type="binding site" evidence="6">
    <location>
        <position position="381"/>
    </location>
    <ligand>
        <name>Mg(2+)</name>
        <dbReference type="ChEBI" id="CHEBI:18420"/>
    </ligand>
</feature>
<evidence type="ECO:0000256" key="6">
    <source>
        <dbReference type="HAMAP-Rule" id="MF_00020"/>
    </source>
</evidence>
<feature type="binding site" evidence="6">
    <location>
        <position position="12"/>
    </location>
    <ligand>
        <name>Mg(2+)</name>
        <dbReference type="ChEBI" id="CHEBI:18420"/>
    </ligand>
</feature>
<evidence type="ECO:0000313" key="9">
    <source>
        <dbReference type="Proteomes" id="UP000199109"/>
    </source>
</evidence>
<evidence type="ECO:0000256" key="2">
    <source>
        <dbReference type="ARBA" id="ARBA00022679"/>
    </source>
</evidence>
<dbReference type="Proteomes" id="UP000199109">
    <property type="component" value="Unassembled WGS sequence"/>
</dbReference>
<dbReference type="AlphaFoldDB" id="A0A1G6YGD9"/>
<dbReference type="Pfam" id="PF00871">
    <property type="entry name" value="Acetate_kinase"/>
    <property type="match status" value="1"/>
</dbReference>
<dbReference type="Gene3D" id="3.30.420.40">
    <property type="match status" value="2"/>
</dbReference>
<dbReference type="HAMAP" id="MF_00020">
    <property type="entry name" value="Acetate_kinase"/>
    <property type="match status" value="1"/>
</dbReference>
<accession>A0A1G6YGD9</accession>
<comment type="subunit">
    <text evidence="6">Homodimer.</text>
</comment>
<keyword evidence="9" id="KW-1185">Reference proteome</keyword>
<dbReference type="OrthoDB" id="9802453at2"/>
<evidence type="ECO:0000256" key="1">
    <source>
        <dbReference type="ARBA" id="ARBA00008748"/>
    </source>
</evidence>
<comment type="cofactor">
    <cofactor evidence="6">
        <name>Mg(2+)</name>
        <dbReference type="ChEBI" id="CHEBI:18420"/>
    </cofactor>
    <cofactor evidence="6">
        <name>Mn(2+)</name>
        <dbReference type="ChEBI" id="CHEBI:29035"/>
    </cofactor>
    <text evidence="6">Mg(2+). Can also accept Mn(2+).</text>
</comment>
<dbReference type="EMBL" id="FNAO01000002">
    <property type="protein sequence ID" value="SDD88777.1"/>
    <property type="molecule type" value="Genomic_DNA"/>
</dbReference>
<dbReference type="UniPathway" id="UPA00340">
    <property type="reaction ID" value="UER00458"/>
</dbReference>
<keyword evidence="6" id="KW-0460">Magnesium</keyword>
<dbReference type="PIRSF" id="PIRSF000722">
    <property type="entry name" value="Acetate_prop_kin"/>
    <property type="match status" value="1"/>
</dbReference>
<dbReference type="GO" id="GO:0006085">
    <property type="term" value="P:acetyl-CoA biosynthetic process"/>
    <property type="evidence" value="ECO:0007669"/>
    <property type="project" value="UniProtKB-UniRule"/>
</dbReference>
<feature type="site" description="Transition state stabilizer" evidence="6">
    <location>
        <position position="180"/>
    </location>
</feature>
<comment type="pathway">
    <text evidence="6">Metabolic intermediate biosynthesis; acetyl-CoA biosynthesis; acetyl-CoA from acetate: step 1/2.</text>
</comment>
<keyword evidence="2 6" id="KW-0808">Transferase</keyword>
<comment type="function">
    <text evidence="6">Catalyzes the formation of acetyl phosphate from acetate and ATP. Can also catalyze the reverse reaction.</text>
</comment>
<sequence>MNPETSYILTINGGSSSIKFSLYKVKEPLERLLYGAIENIGDKKVKFNFTTAHNPQKIRYDIEAKNHQQAANHLVDWLEKQQDFTSVSAIGHRIVHGMQHTEPELITDQLLNKLKKISDFDPEHLPEEIRLIEVFKKRHPGIKQIACFDTSFHNSMPVVAKLLSIPRRYYEMGIRRYGFHGLSYAYLLEELDRIAGMEAAKGKIILAHLGSGASLAAIKNRKSIDTSMGFTPTSGLPMGTRTGDLDPGVAWYLMHNENFTPKKFSDLINHESGLLGISESSSDMRELMDYEETDSRATAAIELFCYQTKKWIGSFAAALEGLDTLVFSGGIGEHSPEVRSKICDGLEFLGIELDEINNMNNEIVISSNKSKVKVYVIITNEELMIAKLVDDFLK</sequence>
<evidence type="ECO:0000256" key="5">
    <source>
        <dbReference type="ARBA" id="ARBA00022840"/>
    </source>
</evidence>
<dbReference type="SUPFAM" id="SSF53067">
    <property type="entry name" value="Actin-like ATPase domain"/>
    <property type="match status" value="2"/>
</dbReference>
<dbReference type="GO" id="GO:0005737">
    <property type="term" value="C:cytoplasm"/>
    <property type="evidence" value="ECO:0007669"/>
    <property type="project" value="UniProtKB-SubCell"/>
</dbReference>
<protein>
    <recommendedName>
        <fullName evidence="6">Acetate kinase</fullName>
        <ecNumber evidence="6">2.7.2.1</ecNumber>
    </recommendedName>
    <alternativeName>
        <fullName evidence="6">Acetokinase</fullName>
    </alternativeName>
</protein>
<keyword evidence="6" id="KW-0963">Cytoplasm</keyword>
<evidence type="ECO:0000256" key="7">
    <source>
        <dbReference type="RuleBase" id="RU003835"/>
    </source>
</evidence>
<dbReference type="PANTHER" id="PTHR21060">
    <property type="entry name" value="ACETATE KINASE"/>
    <property type="match status" value="1"/>
</dbReference>
<dbReference type="GO" id="GO:0005524">
    <property type="term" value="F:ATP binding"/>
    <property type="evidence" value="ECO:0007669"/>
    <property type="project" value="UniProtKB-KW"/>
</dbReference>
<keyword evidence="6" id="KW-0479">Metal-binding</keyword>
<dbReference type="InterPro" id="IPR004372">
    <property type="entry name" value="Ac/propionate_kinase"/>
</dbReference>
<keyword evidence="5 6" id="KW-0067">ATP-binding</keyword>
<comment type="catalytic activity">
    <reaction evidence="6">
        <text>acetate + ATP = acetyl phosphate + ADP</text>
        <dbReference type="Rhea" id="RHEA:11352"/>
        <dbReference type="ChEBI" id="CHEBI:22191"/>
        <dbReference type="ChEBI" id="CHEBI:30089"/>
        <dbReference type="ChEBI" id="CHEBI:30616"/>
        <dbReference type="ChEBI" id="CHEBI:456216"/>
        <dbReference type="EC" id="2.7.2.1"/>
    </reaction>
</comment>
<comment type="similarity">
    <text evidence="1 6 7">Belongs to the acetokinase family.</text>
</comment>
<evidence type="ECO:0000313" key="8">
    <source>
        <dbReference type="EMBL" id="SDD88777.1"/>
    </source>
</evidence>
<evidence type="ECO:0000256" key="4">
    <source>
        <dbReference type="ARBA" id="ARBA00022777"/>
    </source>
</evidence>
<dbReference type="PROSITE" id="PS01075">
    <property type="entry name" value="ACETATE_KINASE_1"/>
    <property type="match status" value="1"/>
</dbReference>
<comment type="subcellular location">
    <subcellularLocation>
        <location evidence="6">Cytoplasm</location>
    </subcellularLocation>
</comment>
<keyword evidence="3 6" id="KW-0547">Nucleotide-binding</keyword>
<dbReference type="NCBIfam" id="TIGR00016">
    <property type="entry name" value="ackA"/>
    <property type="match status" value="1"/>
</dbReference>
<feature type="binding site" evidence="6">
    <location>
        <begin position="208"/>
        <end position="212"/>
    </location>
    <ligand>
        <name>ATP</name>
        <dbReference type="ChEBI" id="CHEBI:30616"/>
    </ligand>
</feature>
<gene>
    <name evidence="6" type="primary">ackA</name>
    <name evidence="8" type="ORF">SAMN05421636_102226</name>
</gene>
<feature type="binding site" evidence="6">
    <location>
        <position position="19"/>
    </location>
    <ligand>
        <name>ATP</name>
        <dbReference type="ChEBI" id="CHEBI:30616"/>
    </ligand>
</feature>
<dbReference type="InterPro" id="IPR023865">
    <property type="entry name" value="Aliphatic_acid_kinase_CS"/>
</dbReference>
<feature type="binding site" evidence="6">
    <location>
        <position position="93"/>
    </location>
    <ligand>
        <name>substrate</name>
    </ligand>
</feature>
<feature type="active site" description="Proton donor/acceptor" evidence="6">
    <location>
        <position position="149"/>
    </location>
</feature>
<feature type="binding site" evidence="6">
    <location>
        <begin position="283"/>
        <end position="285"/>
    </location>
    <ligand>
        <name>ATP</name>
        <dbReference type="ChEBI" id="CHEBI:30616"/>
    </ligand>
</feature>
<keyword evidence="4 6" id="KW-0418">Kinase</keyword>
<dbReference type="PANTHER" id="PTHR21060:SF15">
    <property type="entry name" value="ACETATE KINASE-RELATED"/>
    <property type="match status" value="1"/>
</dbReference>
<reference evidence="8 9" key="1">
    <citation type="submission" date="2016-10" db="EMBL/GenBank/DDBJ databases">
        <authorList>
            <person name="de Groot N.N."/>
        </authorList>
    </citation>
    <scope>NUCLEOTIDE SEQUENCE [LARGE SCALE GENOMIC DNA]</scope>
    <source>
        <strain evidence="8 9">DSM 23421</strain>
    </source>
</reference>
<dbReference type="GO" id="GO:0008776">
    <property type="term" value="F:acetate kinase activity"/>
    <property type="evidence" value="ECO:0007669"/>
    <property type="project" value="UniProtKB-UniRule"/>
</dbReference>
<dbReference type="GO" id="GO:0006083">
    <property type="term" value="P:acetate metabolic process"/>
    <property type="evidence" value="ECO:0007669"/>
    <property type="project" value="TreeGrafter"/>
</dbReference>
<dbReference type="InterPro" id="IPR043129">
    <property type="entry name" value="ATPase_NBD"/>
</dbReference>
<organism evidence="8 9">
    <name type="scientific">Pricia antarctica</name>
    <dbReference type="NCBI Taxonomy" id="641691"/>
    <lineage>
        <taxon>Bacteria</taxon>
        <taxon>Pseudomonadati</taxon>
        <taxon>Bacteroidota</taxon>
        <taxon>Flavobacteriia</taxon>
        <taxon>Flavobacteriales</taxon>
        <taxon>Flavobacteriaceae</taxon>
        <taxon>Pricia</taxon>
    </lineage>
</organism>
<proteinExistence type="inferred from homology"/>
<dbReference type="GO" id="GO:0000287">
    <property type="term" value="F:magnesium ion binding"/>
    <property type="evidence" value="ECO:0007669"/>
    <property type="project" value="UniProtKB-UniRule"/>
</dbReference>
<dbReference type="EC" id="2.7.2.1" evidence="6"/>